<name>A0A9W7E4P5_9STRA</name>
<keyword evidence="2" id="KW-1185">Reference proteome</keyword>
<dbReference type="AlphaFoldDB" id="A0A9W7E4P5"/>
<organism evidence="1 2">
    <name type="scientific">Triparma strigata</name>
    <dbReference type="NCBI Taxonomy" id="1606541"/>
    <lineage>
        <taxon>Eukaryota</taxon>
        <taxon>Sar</taxon>
        <taxon>Stramenopiles</taxon>
        <taxon>Ochrophyta</taxon>
        <taxon>Bolidophyceae</taxon>
        <taxon>Parmales</taxon>
        <taxon>Triparmaceae</taxon>
        <taxon>Triparma</taxon>
    </lineage>
</organism>
<accession>A0A9W7E4P5</accession>
<comment type="caution">
    <text evidence="1">The sequence shown here is derived from an EMBL/GenBank/DDBJ whole genome shotgun (WGS) entry which is preliminary data.</text>
</comment>
<dbReference type="OrthoDB" id="10493090at2759"/>
<gene>
    <name evidence="1" type="ORF">TrST_g11429</name>
</gene>
<protein>
    <submittedName>
        <fullName evidence="1">Uncharacterized protein</fullName>
    </submittedName>
</protein>
<proteinExistence type="predicted"/>
<evidence type="ECO:0000313" key="1">
    <source>
        <dbReference type="EMBL" id="GMH68089.1"/>
    </source>
</evidence>
<reference evidence="2" key="1">
    <citation type="journal article" date="2023" name="Commun. Biol.">
        <title>Genome analysis of Parmales, the sister group of diatoms, reveals the evolutionary specialization of diatoms from phago-mixotrophs to photoautotrophs.</title>
        <authorList>
            <person name="Ban H."/>
            <person name="Sato S."/>
            <person name="Yoshikawa S."/>
            <person name="Yamada K."/>
            <person name="Nakamura Y."/>
            <person name="Ichinomiya M."/>
            <person name="Sato N."/>
            <person name="Blanc-Mathieu R."/>
            <person name="Endo H."/>
            <person name="Kuwata A."/>
            <person name="Ogata H."/>
        </authorList>
    </citation>
    <scope>NUCLEOTIDE SEQUENCE [LARGE SCALE GENOMIC DNA]</scope>
    <source>
        <strain evidence="2">NIES 3701</strain>
    </source>
</reference>
<dbReference type="Proteomes" id="UP001165085">
    <property type="component" value="Unassembled WGS sequence"/>
</dbReference>
<sequence>MSSNTSANPRLSKIASATLFLLTSYLLFPSYFSIPLSTPPSPYHITIPFKHHVKMLPLKLTTTRSEPAGSVFLDWFLPSVKIISGDVNIKDSECTVGMSGDLTFPSLQYSSQTSSLTRSLCSASTMKKNPVKTSVHVSVYFLELLHLNVYLNCESMLETKVMRNKINVQYTKCYITSIQP</sequence>
<evidence type="ECO:0000313" key="2">
    <source>
        <dbReference type="Proteomes" id="UP001165085"/>
    </source>
</evidence>
<dbReference type="EMBL" id="BRXY01000122">
    <property type="protein sequence ID" value="GMH68089.1"/>
    <property type="molecule type" value="Genomic_DNA"/>
</dbReference>